<dbReference type="AlphaFoldDB" id="V4T7Y1"/>
<dbReference type="Gramene" id="ESR49332">
    <property type="protein sequence ID" value="ESR49332"/>
    <property type="gene ID" value="CICLE_v10033713mg"/>
</dbReference>
<dbReference type="Pfam" id="PF14223">
    <property type="entry name" value="Retrotran_gag_2"/>
    <property type="match status" value="1"/>
</dbReference>
<dbReference type="GO" id="GO:0008270">
    <property type="term" value="F:zinc ion binding"/>
    <property type="evidence" value="ECO:0007669"/>
    <property type="project" value="UniProtKB-KW"/>
</dbReference>
<evidence type="ECO:0000259" key="3">
    <source>
        <dbReference type="PROSITE" id="PS50158"/>
    </source>
</evidence>
<organism evidence="4 5">
    <name type="scientific">Citrus clementina</name>
    <name type="common">Clementine</name>
    <name type="synonym">Citrus deliciosa x Citrus sinensis</name>
    <dbReference type="NCBI Taxonomy" id="85681"/>
    <lineage>
        <taxon>Eukaryota</taxon>
        <taxon>Viridiplantae</taxon>
        <taxon>Streptophyta</taxon>
        <taxon>Embryophyta</taxon>
        <taxon>Tracheophyta</taxon>
        <taxon>Spermatophyta</taxon>
        <taxon>Magnoliopsida</taxon>
        <taxon>eudicotyledons</taxon>
        <taxon>Gunneridae</taxon>
        <taxon>Pentapetalae</taxon>
        <taxon>rosids</taxon>
        <taxon>malvids</taxon>
        <taxon>Sapindales</taxon>
        <taxon>Rutaceae</taxon>
        <taxon>Aurantioideae</taxon>
        <taxon>Citrus</taxon>
    </lineage>
</organism>
<dbReference type="PANTHER" id="PTHR47592">
    <property type="entry name" value="PBF68 PROTEIN"/>
    <property type="match status" value="1"/>
</dbReference>
<dbReference type="InterPro" id="IPR001878">
    <property type="entry name" value="Znf_CCHC"/>
</dbReference>
<accession>V4T7Y1</accession>
<gene>
    <name evidence="4" type="ORF">CICLE_v10033713mg</name>
</gene>
<dbReference type="OMA" id="CRHAILG"/>
<keyword evidence="1" id="KW-0863">Zinc-finger</keyword>
<reference evidence="4 5" key="1">
    <citation type="submission" date="2013-10" db="EMBL/GenBank/DDBJ databases">
        <authorList>
            <consortium name="International Citrus Genome Consortium"/>
            <person name="Jenkins J."/>
            <person name="Schmutz J."/>
            <person name="Prochnik S."/>
            <person name="Rokhsar D."/>
            <person name="Gmitter F."/>
            <person name="Ollitrault P."/>
            <person name="Machado M."/>
            <person name="Talon M."/>
            <person name="Wincker P."/>
            <person name="Jaillon O."/>
            <person name="Morgante M."/>
        </authorList>
    </citation>
    <scope>NUCLEOTIDE SEQUENCE</scope>
    <source>
        <strain evidence="5">cv. Clemenules</strain>
    </source>
</reference>
<feature type="region of interest" description="Disordered" evidence="2">
    <location>
        <begin position="206"/>
        <end position="233"/>
    </location>
</feature>
<dbReference type="KEGG" id="cic:CICLE_v10033713mg"/>
<evidence type="ECO:0000313" key="4">
    <source>
        <dbReference type="EMBL" id="ESR49332.1"/>
    </source>
</evidence>
<keyword evidence="1" id="KW-0479">Metal-binding</keyword>
<dbReference type="InParanoid" id="V4T7Y1"/>
<proteinExistence type="predicted"/>
<dbReference type="SUPFAM" id="SSF57756">
    <property type="entry name" value="Retrovirus zinc finger-like domains"/>
    <property type="match status" value="1"/>
</dbReference>
<sequence length="249" mass="28322">MASGSLSDLVYPELKTTGRLELGSMATAFRIWRHKLDFVLADKKLKYVFTDPIPDKEKDPFAHIDDDSKAQGIILFRLDDSSRLHHYERHDSAKSLLDALTSASTQPSMTRRMILLRQYLGRKMFDDMPVREHVLNMRAMAKELELEGVKIPDEFQAVVLINNLPDSWEDAVERMVVSIDSDAKELSLEDVEDKVRAIGGWKEYRKASPEDYDDDDDGARSAKSSRRGSFRGNCHGCGEFGHRKSNCPN</sequence>
<dbReference type="InterPro" id="IPR036875">
    <property type="entry name" value="Znf_CCHC_sf"/>
</dbReference>
<evidence type="ECO:0000256" key="1">
    <source>
        <dbReference type="PROSITE-ProRule" id="PRU00047"/>
    </source>
</evidence>
<dbReference type="STRING" id="85681.V4T7Y1"/>
<dbReference type="GO" id="GO:0003676">
    <property type="term" value="F:nucleic acid binding"/>
    <property type="evidence" value="ECO:0007669"/>
    <property type="project" value="InterPro"/>
</dbReference>
<evidence type="ECO:0000313" key="5">
    <source>
        <dbReference type="Proteomes" id="UP000030687"/>
    </source>
</evidence>
<dbReference type="eggNOG" id="KOG0017">
    <property type="taxonomic scope" value="Eukaryota"/>
</dbReference>
<evidence type="ECO:0000256" key="2">
    <source>
        <dbReference type="SAM" id="MobiDB-lite"/>
    </source>
</evidence>
<keyword evidence="5" id="KW-1185">Reference proteome</keyword>
<protein>
    <recommendedName>
        <fullName evidence="3">CCHC-type domain-containing protein</fullName>
    </recommendedName>
</protein>
<dbReference type="SMR" id="V4T7Y1"/>
<keyword evidence="1" id="KW-0862">Zinc</keyword>
<dbReference type="PROSITE" id="PS50158">
    <property type="entry name" value="ZF_CCHC"/>
    <property type="match status" value="1"/>
</dbReference>
<name>V4T7Y1_CITCL</name>
<dbReference type="PANTHER" id="PTHR47592:SF27">
    <property type="entry name" value="OS08G0421700 PROTEIN"/>
    <property type="match status" value="1"/>
</dbReference>
<feature type="domain" description="CCHC-type" evidence="3">
    <location>
        <begin position="234"/>
        <end position="249"/>
    </location>
</feature>
<dbReference type="Proteomes" id="UP000030687">
    <property type="component" value="Unassembled WGS sequence"/>
</dbReference>
<dbReference type="EMBL" id="KI536726">
    <property type="protein sequence ID" value="ESR49332.1"/>
    <property type="molecule type" value="Genomic_DNA"/>
</dbReference>